<dbReference type="Proteomes" id="UP000249082">
    <property type="component" value="Unassembled WGS sequence"/>
</dbReference>
<gene>
    <name evidence="2" type="ORF">DI555_11495</name>
</gene>
<evidence type="ECO:0000256" key="1">
    <source>
        <dbReference type="SAM" id="Phobius"/>
    </source>
</evidence>
<reference evidence="2 3" key="1">
    <citation type="submission" date="2017-08" db="EMBL/GenBank/DDBJ databases">
        <title>Infants hospitalized years apart are colonized by the same room-sourced microbial strains.</title>
        <authorList>
            <person name="Brooks B."/>
            <person name="Olm M.R."/>
            <person name="Firek B.A."/>
            <person name="Baker R."/>
            <person name="Thomas B.C."/>
            <person name="Morowitz M.J."/>
            <person name="Banfield J.F."/>
        </authorList>
    </citation>
    <scope>NUCLEOTIDE SEQUENCE [LARGE SCALE GENOMIC DNA]</scope>
    <source>
        <strain evidence="2">S2_005_002_R2_33</strain>
    </source>
</reference>
<evidence type="ECO:0000313" key="2">
    <source>
        <dbReference type="EMBL" id="PZQ54651.1"/>
    </source>
</evidence>
<name>A0A2W5NMI4_9SPHN</name>
<comment type="caution">
    <text evidence="2">The sequence shown here is derived from an EMBL/GenBank/DDBJ whole genome shotgun (WGS) entry which is preliminary data.</text>
</comment>
<proteinExistence type="predicted"/>
<sequence>MSARTAASWQTSLADLSLILFMIAAAAISRQQGHLRQEQMTQAPQRLPSPEAAPLAIYLAAPGGPPLSRWLAGQAADPRQHLTVTVPYGPAPGDLSSALLQAGHLADEAARAGYRARIVVEPGPPPARAVLAFDDVVARSLLAPRRRTAEGTSLR</sequence>
<dbReference type="EMBL" id="QFPX01000008">
    <property type="protein sequence ID" value="PZQ54651.1"/>
    <property type="molecule type" value="Genomic_DNA"/>
</dbReference>
<organism evidence="2 3">
    <name type="scientific">Novosphingobium pentaromativorans</name>
    <dbReference type="NCBI Taxonomy" id="205844"/>
    <lineage>
        <taxon>Bacteria</taxon>
        <taxon>Pseudomonadati</taxon>
        <taxon>Pseudomonadota</taxon>
        <taxon>Alphaproteobacteria</taxon>
        <taxon>Sphingomonadales</taxon>
        <taxon>Sphingomonadaceae</taxon>
        <taxon>Novosphingobium</taxon>
    </lineage>
</organism>
<keyword evidence="1" id="KW-1133">Transmembrane helix</keyword>
<protein>
    <submittedName>
        <fullName evidence="2">Uncharacterized protein</fullName>
    </submittedName>
</protein>
<evidence type="ECO:0000313" key="3">
    <source>
        <dbReference type="Proteomes" id="UP000249082"/>
    </source>
</evidence>
<dbReference type="AlphaFoldDB" id="A0A2W5NMI4"/>
<feature type="transmembrane region" description="Helical" evidence="1">
    <location>
        <begin position="6"/>
        <end position="28"/>
    </location>
</feature>
<keyword evidence="1" id="KW-0472">Membrane</keyword>
<accession>A0A2W5NMI4</accession>
<keyword evidence="1" id="KW-0812">Transmembrane</keyword>